<evidence type="ECO:0000256" key="10">
    <source>
        <dbReference type="ARBA" id="ARBA00023237"/>
    </source>
</evidence>
<dbReference type="Pfam" id="PF03895">
    <property type="entry name" value="YadA_anchor"/>
    <property type="match status" value="1"/>
</dbReference>
<evidence type="ECO:0000256" key="8">
    <source>
        <dbReference type="ARBA" id="ARBA00022927"/>
    </source>
</evidence>
<dbReference type="InterPro" id="IPR005594">
    <property type="entry name" value="YadA_C"/>
</dbReference>
<keyword evidence="6" id="KW-0812">Transmembrane</keyword>
<evidence type="ECO:0000256" key="5">
    <source>
        <dbReference type="ARBA" id="ARBA00022452"/>
    </source>
</evidence>
<evidence type="ECO:0000256" key="9">
    <source>
        <dbReference type="ARBA" id="ARBA00023136"/>
    </source>
</evidence>
<dbReference type="InterPro" id="IPR008635">
    <property type="entry name" value="Coiled_stalk_dom"/>
</dbReference>
<sequence>GNTTNKLTLNSGNGAPVTISNVAAGVAGTDAVNLNQLNSAFEQLNGRIGEVRQDAWRAAAIGMAAASLRYDDRPGKVSASAGGGIWRSQGALAFGIGYTSENGRLRSNAAATTAGGDWGVSAGVSVTLN</sequence>
<dbReference type="SUPFAM" id="SSF54523">
    <property type="entry name" value="Pili subunits"/>
    <property type="match status" value="1"/>
</dbReference>
<dbReference type="Proteomes" id="UP000558284">
    <property type="component" value="Unassembled WGS sequence"/>
</dbReference>
<feature type="domain" description="Trimeric autotransporter adhesin YadA-like C-terminal membrane anchor" evidence="11">
    <location>
        <begin position="70"/>
        <end position="126"/>
    </location>
</feature>
<evidence type="ECO:0000256" key="3">
    <source>
        <dbReference type="ARBA" id="ARBA00005848"/>
    </source>
</evidence>
<proteinExistence type="inferred from homology"/>
<keyword evidence="5" id="KW-1134">Transmembrane beta strand</keyword>
<reference evidence="13 14" key="1">
    <citation type="submission" date="2020-07" db="EMBL/GenBank/DDBJ databases">
        <title>Definition of the novel symbiovar canariense within Mesorhizobium novociceri, a new species of genus Mesorhizobium nodulating Cicer canariense in the Caldera de Taburiente National Park (La Palma, Canary Islands).</title>
        <authorList>
            <person name="Leon-Barrios M."/>
            <person name="Perez-Yepez J."/>
            <person name="Flores-Felix J.D."/>
            <person name="Ramirez-Baena M.H."/>
            <person name="Pulido-Suarez L."/>
            <person name="Igual J.M."/>
            <person name="Velazquez E."/>
            <person name="Peix A."/>
        </authorList>
    </citation>
    <scope>NUCLEOTIDE SEQUENCE [LARGE SCALE GENOMIC DNA]</scope>
    <source>
        <strain evidence="13 14">CCANP35</strain>
    </source>
</reference>
<dbReference type="Gene3D" id="2.150.10.10">
    <property type="entry name" value="Serralysin-like metalloprotease, C-terminal"/>
    <property type="match status" value="1"/>
</dbReference>
<evidence type="ECO:0000259" key="11">
    <source>
        <dbReference type="Pfam" id="PF03895"/>
    </source>
</evidence>
<keyword evidence="9" id="KW-0472">Membrane</keyword>
<dbReference type="GO" id="GO:0009986">
    <property type="term" value="C:cell surface"/>
    <property type="evidence" value="ECO:0007669"/>
    <property type="project" value="UniProtKB-SubCell"/>
</dbReference>
<comment type="caution">
    <text evidence="13">The sequence shown here is derived from an EMBL/GenBank/DDBJ whole genome shotgun (WGS) entry which is preliminary data.</text>
</comment>
<evidence type="ECO:0000256" key="2">
    <source>
        <dbReference type="ARBA" id="ARBA00004442"/>
    </source>
</evidence>
<comment type="subcellular location">
    <subcellularLocation>
        <location evidence="2">Cell outer membrane</location>
    </subcellularLocation>
    <subcellularLocation>
        <location evidence="1">Cell surface</location>
    </subcellularLocation>
</comment>
<protein>
    <submittedName>
        <fullName evidence="13">YadA-like family protein</fullName>
    </submittedName>
</protein>
<dbReference type="EMBL" id="JACDTY010000072">
    <property type="protein sequence ID" value="MBA1145431.1"/>
    <property type="molecule type" value="Genomic_DNA"/>
</dbReference>
<dbReference type="Pfam" id="PF05662">
    <property type="entry name" value="YadA_stalk"/>
    <property type="match status" value="1"/>
</dbReference>
<evidence type="ECO:0000259" key="12">
    <source>
        <dbReference type="Pfam" id="PF05662"/>
    </source>
</evidence>
<dbReference type="GO" id="GO:0009279">
    <property type="term" value="C:cell outer membrane"/>
    <property type="evidence" value="ECO:0007669"/>
    <property type="project" value="UniProtKB-SubCell"/>
</dbReference>
<keyword evidence="7" id="KW-0732">Signal</keyword>
<evidence type="ECO:0000256" key="6">
    <source>
        <dbReference type="ARBA" id="ARBA00022692"/>
    </source>
</evidence>
<dbReference type="InterPro" id="IPR045584">
    <property type="entry name" value="Pilin-like"/>
</dbReference>
<feature type="domain" description="Trimeric autotransporter adhesin YadA-like stalk" evidence="12">
    <location>
        <begin position="19"/>
        <end position="50"/>
    </location>
</feature>
<gene>
    <name evidence="13" type="ORF">H0241_35355</name>
</gene>
<keyword evidence="8" id="KW-0653">Protein transport</keyword>
<dbReference type="AlphaFoldDB" id="A0A838BHR0"/>
<name>A0A838BHR0_9HYPH</name>
<keyword evidence="4" id="KW-0813">Transport</keyword>
<evidence type="ECO:0000313" key="13">
    <source>
        <dbReference type="EMBL" id="MBA1145431.1"/>
    </source>
</evidence>
<keyword evidence="10" id="KW-0998">Cell outer membrane</keyword>
<dbReference type="RefSeq" id="WP_181062304.1">
    <property type="nucleotide sequence ID" value="NZ_JACDTY010000072.1"/>
</dbReference>
<comment type="similarity">
    <text evidence="3">Belongs to the autotransporter-2 (AT-2) (TC 1.B.40) family.</text>
</comment>
<dbReference type="InterPro" id="IPR011049">
    <property type="entry name" value="Serralysin-like_metalloprot_C"/>
</dbReference>
<evidence type="ECO:0000313" key="14">
    <source>
        <dbReference type="Proteomes" id="UP000558284"/>
    </source>
</evidence>
<feature type="non-terminal residue" evidence="13">
    <location>
        <position position="1"/>
    </location>
</feature>
<evidence type="ECO:0000256" key="7">
    <source>
        <dbReference type="ARBA" id="ARBA00022729"/>
    </source>
</evidence>
<dbReference type="Gene3D" id="3.30.1300.30">
    <property type="entry name" value="GSPII I/J protein-like"/>
    <property type="match status" value="1"/>
</dbReference>
<keyword evidence="14" id="KW-1185">Reference proteome</keyword>
<organism evidence="13 14">
    <name type="scientific">Mesorhizobium neociceri</name>
    <dbReference type="NCBI Taxonomy" id="1307853"/>
    <lineage>
        <taxon>Bacteria</taxon>
        <taxon>Pseudomonadati</taxon>
        <taxon>Pseudomonadota</taxon>
        <taxon>Alphaproteobacteria</taxon>
        <taxon>Hyphomicrobiales</taxon>
        <taxon>Phyllobacteriaceae</taxon>
        <taxon>Mesorhizobium</taxon>
    </lineage>
</organism>
<accession>A0A838BHR0</accession>
<evidence type="ECO:0000256" key="1">
    <source>
        <dbReference type="ARBA" id="ARBA00004241"/>
    </source>
</evidence>
<evidence type="ECO:0000256" key="4">
    <source>
        <dbReference type="ARBA" id="ARBA00022448"/>
    </source>
</evidence>
<dbReference type="GO" id="GO:0015031">
    <property type="term" value="P:protein transport"/>
    <property type="evidence" value="ECO:0007669"/>
    <property type="project" value="UniProtKB-KW"/>
</dbReference>